<evidence type="ECO:0000313" key="2">
    <source>
        <dbReference type="EMBL" id="KAG2858885.1"/>
    </source>
</evidence>
<dbReference type="Proteomes" id="UP000697107">
    <property type="component" value="Unassembled WGS sequence"/>
</dbReference>
<dbReference type="EMBL" id="RCMK01000190">
    <property type="protein sequence ID" value="KAG2945170.1"/>
    <property type="molecule type" value="Genomic_DNA"/>
</dbReference>
<evidence type="ECO:0000313" key="4">
    <source>
        <dbReference type="EMBL" id="KAG2945170.1"/>
    </source>
</evidence>
<evidence type="ECO:0000256" key="1">
    <source>
        <dbReference type="SAM" id="MobiDB-lite"/>
    </source>
</evidence>
<dbReference type="Proteomes" id="UP000760860">
    <property type="component" value="Unassembled WGS sequence"/>
</dbReference>
<reference evidence="7" key="3">
    <citation type="submission" date="2021-01" db="EMBL/GenBank/DDBJ databases">
        <title>Phytophthora aleatoria, a newly-described species from Pinus radiata is distinct from Phytophthora cactorum isolates based on comparative genomics.</title>
        <authorList>
            <person name="Mcdougal R."/>
            <person name="Panda P."/>
            <person name="Williams N."/>
            <person name="Studholme D.J."/>
        </authorList>
    </citation>
    <scope>NUCLEOTIDE SEQUENCE</scope>
    <source>
        <strain evidence="7">NZFS 3830</strain>
    </source>
</reference>
<dbReference type="EMBL" id="MJFZ01000659">
    <property type="protein sequence ID" value="RAW26350.1"/>
    <property type="molecule type" value="Genomic_DNA"/>
</dbReference>
<comment type="caution">
    <text evidence="8">The sequence shown here is derived from an EMBL/GenBank/DDBJ whole genome shotgun (WGS) entry which is preliminary data.</text>
</comment>
<feature type="region of interest" description="Disordered" evidence="1">
    <location>
        <begin position="1"/>
        <end position="64"/>
    </location>
</feature>
<dbReference type="EMBL" id="RCMV01000197">
    <property type="protein sequence ID" value="KAG3222018.1"/>
    <property type="molecule type" value="Genomic_DNA"/>
</dbReference>
<proteinExistence type="predicted"/>
<dbReference type="OrthoDB" id="105478at2759"/>
<evidence type="ECO:0000313" key="9">
    <source>
        <dbReference type="Proteomes" id="UP000251314"/>
    </source>
</evidence>
<evidence type="ECO:0000313" key="5">
    <source>
        <dbReference type="EMBL" id="KAG2985138.1"/>
    </source>
</evidence>
<evidence type="ECO:0000313" key="6">
    <source>
        <dbReference type="EMBL" id="KAG3222018.1"/>
    </source>
</evidence>
<organism evidence="8 9">
    <name type="scientific">Phytophthora cactorum</name>
    <dbReference type="NCBI Taxonomy" id="29920"/>
    <lineage>
        <taxon>Eukaryota</taxon>
        <taxon>Sar</taxon>
        <taxon>Stramenopiles</taxon>
        <taxon>Oomycota</taxon>
        <taxon>Peronosporomycetes</taxon>
        <taxon>Peronosporales</taxon>
        <taxon>Peronosporaceae</taxon>
        <taxon>Phytophthora</taxon>
    </lineage>
</organism>
<feature type="compositionally biased region" description="Basic residues" evidence="1">
    <location>
        <begin position="49"/>
        <end position="63"/>
    </location>
</feature>
<reference evidence="8 9" key="1">
    <citation type="submission" date="2018-01" db="EMBL/GenBank/DDBJ databases">
        <title>Draft genome of the strawberry crown rot pathogen Phytophthora cactorum.</title>
        <authorList>
            <person name="Armitage A.D."/>
            <person name="Lysoe E."/>
            <person name="Nellist C.F."/>
            <person name="Harrison R.J."/>
            <person name="Brurberg M.B."/>
        </authorList>
    </citation>
    <scope>NUCLEOTIDE SEQUENCE [LARGE SCALE GENOMIC DNA]</scope>
    <source>
        <strain evidence="8 9">10300</strain>
    </source>
</reference>
<evidence type="ECO:0000313" key="7">
    <source>
        <dbReference type="EMBL" id="KAG6956506.1"/>
    </source>
</evidence>
<keyword evidence="9" id="KW-1185">Reference proteome</keyword>
<dbReference type="EMBL" id="RCMG01000236">
    <property type="protein sequence ID" value="KAG2858885.1"/>
    <property type="molecule type" value="Genomic_DNA"/>
</dbReference>
<evidence type="ECO:0000313" key="8">
    <source>
        <dbReference type="EMBL" id="RAW26350.1"/>
    </source>
</evidence>
<feature type="compositionally biased region" description="Polar residues" evidence="1">
    <location>
        <begin position="38"/>
        <end position="48"/>
    </location>
</feature>
<dbReference type="VEuPathDB" id="FungiDB:PC110_g17253"/>
<reference evidence="6" key="2">
    <citation type="submission" date="2018-05" db="EMBL/GenBank/DDBJ databases">
        <title>Effector identification in a new, highly contiguous assembly of the strawberry crown rot pathogen Phytophthora cactorum.</title>
        <authorList>
            <person name="Armitage A.D."/>
            <person name="Nellist C.F."/>
            <person name="Bates H."/>
            <person name="Vickerstaff R.J."/>
            <person name="Harrison R.J."/>
        </authorList>
    </citation>
    <scope>NUCLEOTIDE SEQUENCE</scope>
    <source>
        <strain evidence="2">15-7</strain>
        <strain evidence="3">4032</strain>
        <strain evidence="4">4040</strain>
        <strain evidence="5">P415</strain>
        <strain evidence="6">P421</strain>
    </source>
</reference>
<sequence length="408" mass="46155">MDTPSYPSMTPLGESRPSSGGFQTLVDAATQAADREGGNQSDDTSSNPTKKKRVYKKRKSTHTVRKEERLALETEMRGLQAKLDSLKLRVLIQNGQEDASLRKHMMHNSVLRDAVQEHHLVAAKAQAMLTNCTQRQLYNIRPTESYIYLSPDQAQRCKTLRDLRRSKLQHARQFIQQRSIGLHPTAEYLNEERYETPEGDFCNIRFDRTCLRGVTGGVRAVFEALKQAIFNAEIVLSEASGNITVREDDNMDDIDDFSQMRLVSQSTLGLLVENNLVHFSELVLGDKDSDTYAVAAVDFVDEDDRFPYRPRDCIRRDAVSVVLLTSYTDTSSKDDTDDSCGHTSSEEECSENAAVLTRWTFTRICRTDFYVPTQTLREMRDRSGQVSDAILSCVRETINLPTRSTGNT</sequence>
<dbReference type="Proteomes" id="UP000736787">
    <property type="component" value="Unassembled WGS sequence"/>
</dbReference>
<gene>
    <name evidence="7" type="ORF">JG687_00010554</name>
    <name evidence="8" type="ORF">PC110_g17253</name>
    <name evidence="2" type="ORF">PC113_g9440</name>
    <name evidence="3" type="ORF">PC115_g9189</name>
    <name evidence="4" type="ORF">PC117_g8657</name>
    <name evidence="5" type="ORF">PC118_g8472</name>
    <name evidence="6" type="ORF">PC129_g7271</name>
</gene>
<dbReference type="EMBL" id="RCMI01000248">
    <property type="protein sequence ID" value="KAG2922649.1"/>
    <property type="molecule type" value="Genomic_DNA"/>
</dbReference>
<dbReference type="Proteomes" id="UP000774804">
    <property type="component" value="Unassembled WGS sequence"/>
</dbReference>
<accession>A0A329RPU1</accession>
<name>A0A329RPU1_9STRA</name>
<dbReference type="EMBL" id="RCML01000218">
    <property type="protein sequence ID" value="KAG2985138.1"/>
    <property type="molecule type" value="Genomic_DNA"/>
</dbReference>
<dbReference type="Proteomes" id="UP000251314">
    <property type="component" value="Unassembled WGS sequence"/>
</dbReference>
<dbReference type="AlphaFoldDB" id="A0A329RPU1"/>
<dbReference type="EMBL" id="JAENGZ010000603">
    <property type="protein sequence ID" value="KAG6956506.1"/>
    <property type="molecule type" value="Genomic_DNA"/>
</dbReference>
<dbReference type="Proteomes" id="UP000688947">
    <property type="component" value="Unassembled WGS sequence"/>
</dbReference>
<protein>
    <submittedName>
        <fullName evidence="8">Uncharacterized protein</fullName>
    </submittedName>
</protein>
<dbReference type="Proteomes" id="UP000735874">
    <property type="component" value="Unassembled WGS sequence"/>
</dbReference>
<evidence type="ECO:0000313" key="3">
    <source>
        <dbReference type="EMBL" id="KAG2922649.1"/>
    </source>
</evidence>